<dbReference type="AlphaFoldDB" id="A0A842HX34"/>
<reference evidence="12 13" key="1">
    <citation type="submission" date="2020-08" db="EMBL/GenBank/DDBJ databases">
        <title>Draft genome sequence of Parasphingopyxis sp. GrpM-11.</title>
        <authorList>
            <person name="Oh J."/>
            <person name="Roh D.-H."/>
        </authorList>
    </citation>
    <scope>NUCLEOTIDE SEQUENCE [LARGE SCALE GENOMIC DNA]</scope>
    <source>
        <strain evidence="12 13">GrpM-11</strain>
    </source>
</reference>
<dbReference type="RefSeq" id="WP_185800224.1">
    <property type="nucleotide sequence ID" value="NZ_JACJVJ010000001.1"/>
</dbReference>
<dbReference type="PANTHER" id="PTHR33162:SF1">
    <property type="entry name" value="SEC-INDEPENDENT PROTEIN TRANSLOCASE PROTEIN TATA, CHLOROPLASTIC"/>
    <property type="match status" value="1"/>
</dbReference>
<proteinExistence type="inferred from homology"/>
<keyword evidence="2 9" id="KW-0813">Transport</keyword>
<evidence type="ECO:0000256" key="3">
    <source>
        <dbReference type="ARBA" id="ARBA00022475"/>
    </source>
</evidence>
<evidence type="ECO:0000256" key="7">
    <source>
        <dbReference type="ARBA" id="ARBA00023010"/>
    </source>
</evidence>
<name>A0A842HX34_9SPHN</name>
<evidence type="ECO:0000256" key="5">
    <source>
        <dbReference type="ARBA" id="ARBA00022927"/>
    </source>
</evidence>
<feature type="transmembrane region" description="Helical" evidence="11">
    <location>
        <begin position="6"/>
        <end position="25"/>
    </location>
</feature>
<evidence type="ECO:0000256" key="1">
    <source>
        <dbReference type="ARBA" id="ARBA00004167"/>
    </source>
</evidence>
<keyword evidence="6 9" id="KW-1133">Transmembrane helix</keyword>
<evidence type="ECO:0000256" key="10">
    <source>
        <dbReference type="SAM" id="MobiDB-lite"/>
    </source>
</evidence>
<accession>A0A842HX34</accession>
<keyword evidence="4 9" id="KW-0812">Transmembrane</keyword>
<evidence type="ECO:0000256" key="2">
    <source>
        <dbReference type="ARBA" id="ARBA00022448"/>
    </source>
</evidence>
<keyword evidence="3 9" id="KW-1003">Cell membrane</keyword>
<dbReference type="Gene3D" id="1.20.5.3310">
    <property type="match status" value="1"/>
</dbReference>
<comment type="similarity">
    <text evidence="9">Belongs to the TatB family.</text>
</comment>
<dbReference type="HAMAP" id="MF_00237">
    <property type="entry name" value="TatB"/>
    <property type="match status" value="1"/>
</dbReference>
<evidence type="ECO:0000256" key="11">
    <source>
        <dbReference type="SAM" id="Phobius"/>
    </source>
</evidence>
<organism evidence="12 13">
    <name type="scientific">Parasphingopyxis marina</name>
    <dbReference type="NCBI Taxonomy" id="2761622"/>
    <lineage>
        <taxon>Bacteria</taxon>
        <taxon>Pseudomonadati</taxon>
        <taxon>Pseudomonadota</taxon>
        <taxon>Alphaproteobacteria</taxon>
        <taxon>Sphingomonadales</taxon>
        <taxon>Sphingomonadaceae</taxon>
        <taxon>Parasphingopyxis</taxon>
    </lineage>
</organism>
<comment type="function">
    <text evidence="9">Part of the twin-arginine translocation (Tat) system that transports large folded proteins containing a characteristic twin-arginine motif in their signal peptide across membranes. Together with TatC, TatB is part of a receptor directly interacting with Tat signal peptides. TatB may form an oligomeric binding site that transiently accommodates folded Tat precursor proteins before their translocation.</text>
</comment>
<feature type="region of interest" description="Disordered" evidence="10">
    <location>
        <begin position="70"/>
        <end position="125"/>
    </location>
</feature>
<keyword evidence="8 9" id="KW-0472">Membrane</keyword>
<dbReference type="GO" id="GO:0033281">
    <property type="term" value="C:TAT protein transport complex"/>
    <property type="evidence" value="ECO:0007669"/>
    <property type="project" value="UniProtKB-UniRule"/>
</dbReference>
<dbReference type="PRINTS" id="PR01506">
    <property type="entry name" value="TATBPROTEIN"/>
</dbReference>
<evidence type="ECO:0000256" key="6">
    <source>
        <dbReference type="ARBA" id="ARBA00022989"/>
    </source>
</evidence>
<dbReference type="InterPro" id="IPR018448">
    <property type="entry name" value="TatB"/>
</dbReference>
<dbReference type="GO" id="GO:0043953">
    <property type="term" value="P:protein transport by the Tat complex"/>
    <property type="evidence" value="ECO:0007669"/>
    <property type="project" value="UniProtKB-UniRule"/>
</dbReference>
<feature type="compositionally biased region" description="Basic and acidic residues" evidence="10">
    <location>
        <begin position="70"/>
        <end position="97"/>
    </location>
</feature>
<evidence type="ECO:0000256" key="8">
    <source>
        <dbReference type="ARBA" id="ARBA00023136"/>
    </source>
</evidence>
<dbReference type="GO" id="GO:0008320">
    <property type="term" value="F:protein transmembrane transporter activity"/>
    <property type="evidence" value="ECO:0007669"/>
    <property type="project" value="UniProtKB-UniRule"/>
</dbReference>
<dbReference type="EMBL" id="JACJVJ010000001">
    <property type="protein sequence ID" value="MBC2776977.1"/>
    <property type="molecule type" value="Genomic_DNA"/>
</dbReference>
<evidence type="ECO:0000313" key="13">
    <source>
        <dbReference type="Proteomes" id="UP000564378"/>
    </source>
</evidence>
<protein>
    <recommendedName>
        <fullName evidence="9">Sec-independent protein translocase protein TatB</fullName>
    </recommendedName>
</protein>
<comment type="subcellular location">
    <subcellularLocation>
        <location evidence="9">Cell membrane</location>
        <topology evidence="9">Single-pass membrane protein</topology>
    </subcellularLocation>
    <subcellularLocation>
        <location evidence="1">Membrane</location>
        <topology evidence="1">Single-pass membrane protein</topology>
    </subcellularLocation>
</comment>
<gene>
    <name evidence="9 12" type="primary">tatB</name>
    <name evidence="12" type="ORF">H6P80_05010</name>
</gene>
<keyword evidence="7 9" id="KW-0811">Translocation</keyword>
<dbReference type="NCBIfam" id="TIGR01410">
    <property type="entry name" value="tatB"/>
    <property type="match status" value="1"/>
</dbReference>
<evidence type="ECO:0000256" key="9">
    <source>
        <dbReference type="HAMAP-Rule" id="MF_00237"/>
    </source>
</evidence>
<comment type="caution">
    <text evidence="12">The sequence shown here is derived from an EMBL/GenBank/DDBJ whole genome shotgun (WGS) entry which is preliminary data.</text>
</comment>
<keyword evidence="13" id="KW-1185">Reference proteome</keyword>
<dbReference type="PANTHER" id="PTHR33162">
    <property type="entry name" value="SEC-INDEPENDENT PROTEIN TRANSLOCASE PROTEIN TATA, CHLOROPLASTIC"/>
    <property type="match status" value="1"/>
</dbReference>
<sequence length="125" mass="13833">MFDIGATELLLVAMVALVVIGPKDLPLAMRTAGRWIGQLRKMTGHFRVGIDAMIREAEVDEQEKIWAEKNAKIMREHPSVDDGERGNSEQGDDRHVEGMAVSETPRTENSAEPPPAPDDEPENKS</sequence>
<dbReference type="Proteomes" id="UP000564378">
    <property type="component" value="Unassembled WGS sequence"/>
</dbReference>
<dbReference type="Pfam" id="PF02416">
    <property type="entry name" value="TatA_B_E"/>
    <property type="match status" value="1"/>
</dbReference>
<evidence type="ECO:0000313" key="12">
    <source>
        <dbReference type="EMBL" id="MBC2776977.1"/>
    </source>
</evidence>
<dbReference type="InterPro" id="IPR003369">
    <property type="entry name" value="TatA/B/E"/>
</dbReference>
<comment type="subunit">
    <text evidence="9">The Tat system comprises two distinct complexes: a TatABC complex, containing multiple copies of TatA, TatB and TatC subunits, and a separate TatA complex, containing only TatA subunits. Substrates initially bind to the TatABC complex, which probably triggers association of the separate TatA complex to form the active translocon.</text>
</comment>
<evidence type="ECO:0000256" key="4">
    <source>
        <dbReference type="ARBA" id="ARBA00022692"/>
    </source>
</evidence>
<keyword evidence="5 9" id="KW-0653">Protein transport</keyword>